<dbReference type="InterPro" id="IPR036852">
    <property type="entry name" value="Peptidase_S8/S53_dom_sf"/>
</dbReference>
<evidence type="ECO:0000313" key="3">
    <source>
        <dbReference type="Proteomes" id="UP001370758"/>
    </source>
</evidence>
<name>A0AAV9VRV2_9PEZI</name>
<accession>A0AAV9VRV2</accession>
<protein>
    <recommendedName>
        <fullName evidence="4">Peptidase S8/S53 domain-containing protein</fullName>
    </recommendedName>
</protein>
<comment type="caution">
    <text evidence="2">The sequence shown here is derived from an EMBL/GenBank/DDBJ whole genome shotgun (WGS) entry which is preliminary data.</text>
</comment>
<dbReference type="Proteomes" id="UP001370758">
    <property type="component" value="Unassembled WGS sequence"/>
</dbReference>
<feature type="compositionally biased region" description="Acidic residues" evidence="1">
    <location>
        <begin position="631"/>
        <end position="649"/>
    </location>
</feature>
<dbReference type="EMBL" id="JAVHJL010000013">
    <property type="protein sequence ID" value="KAK6495081.1"/>
    <property type="molecule type" value="Genomic_DNA"/>
</dbReference>
<evidence type="ECO:0000313" key="2">
    <source>
        <dbReference type="EMBL" id="KAK6495081.1"/>
    </source>
</evidence>
<sequence>MMPISLIITIKLFALLAGLFSVPLSLGFAIKQAQVDGNGLEAAKIESALNRTLTSSLALPIGKRGNTDSEMKHIKEVLVEYGMGLTDAAVPKSEIDSLAVIFNASLEPHLRKATFEKFDEELKDYFGKGVFDGFRKPKKKGQARAYCASLKPQQGAPINRPFCIIEGVRVDLLAEFLSVNSAVFRKNMYIISSGLMLDFHILKNAYLEKRLAQMYLSSPGAQTPTTMLNSMQKRSSDHKRLTSTVPALYFNNSNHELSVSSTGGNTGPHKTWSLRKRAAILAEDATFDVRMLATPPLPHARAVEHQFKNIGAPEKPRIESSQGEGVNIYYLGSGFLGEAANHPEFSQAIKSEGRIKGWLKHPVFGDREGIDCDSKTLEPVSGTAVLSKILGRRAGLAKKANVWILEAIRKHILEKRKADPKYRAIVHLNENYQGYLDKSTPHEALMASYDGWVAAGGTSYEIIRIFWLSMYLDDTLADLLEEQVVVVTSSGNARKGVQICDWPAVRGSVHKNLVVVGSVDPVGRLASQIETDYIKVYAVGSYVEVPFFKRNAYQDIIRGGYTITSSGQYAAAAVTGILATHLSANEDWNAENAVEKLYNDAYPRIQGGPKVAWTGISQPLLGAGQCKREREDEDEGEDGESDESGDDDKEGGPSKKKQKMEECSDDGEDLYS</sequence>
<evidence type="ECO:0008006" key="4">
    <source>
        <dbReference type="Google" id="ProtNLM"/>
    </source>
</evidence>
<dbReference type="GO" id="GO:0006508">
    <property type="term" value="P:proteolysis"/>
    <property type="evidence" value="ECO:0007669"/>
    <property type="project" value="InterPro"/>
</dbReference>
<dbReference type="GO" id="GO:0004252">
    <property type="term" value="F:serine-type endopeptidase activity"/>
    <property type="evidence" value="ECO:0007669"/>
    <property type="project" value="InterPro"/>
</dbReference>
<dbReference type="SUPFAM" id="SSF52743">
    <property type="entry name" value="Subtilisin-like"/>
    <property type="match status" value="1"/>
</dbReference>
<reference evidence="2 3" key="1">
    <citation type="submission" date="2023-08" db="EMBL/GenBank/DDBJ databases">
        <authorList>
            <person name="Palmer J.M."/>
        </authorList>
    </citation>
    <scope>NUCLEOTIDE SEQUENCE [LARGE SCALE GENOMIC DNA]</scope>
    <source>
        <strain evidence="2 3">TWF481</strain>
    </source>
</reference>
<dbReference type="AlphaFoldDB" id="A0AAV9VRV2"/>
<feature type="compositionally biased region" description="Acidic residues" evidence="1">
    <location>
        <begin position="663"/>
        <end position="672"/>
    </location>
</feature>
<feature type="region of interest" description="Disordered" evidence="1">
    <location>
        <begin position="622"/>
        <end position="672"/>
    </location>
</feature>
<proteinExistence type="predicted"/>
<evidence type="ECO:0000256" key="1">
    <source>
        <dbReference type="SAM" id="MobiDB-lite"/>
    </source>
</evidence>
<organism evidence="2 3">
    <name type="scientific">Arthrobotrys musiformis</name>
    <dbReference type="NCBI Taxonomy" id="47236"/>
    <lineage>
        <taxon>Eukaryota</taxon>
        <taxon>Fungi</taxon>
        <taxon>Dikarya</taxon>
        <taxon>Ascomycota</taxon>
        <taxon>Pezizomycotina</taxon>
        <taxon>Orbiliomycetes</taxon>
        <taxon>Orbiliales</taxon>
        <taxon>Orbiliaceae</taxon>
        <taxon>Arthrobotrys</taxon>
    </lineage>
</organism>
<keyword evidence="3" id="KW-1185">Reference proteome</keyword>
<dbReference type="Gene3D" id="3.40.50.200">
    <property type="entry name" value="Peptidase S8/S53 domain"/>
    <property type="match status" value="1"/>
</dbReference>
<gene>
    <name evidence="2" type="ORF">TWF481_003109</name>
</gene>